<dbReference type="EMBL" id="AJWY01012010">
    <property type="protein sequence ID" value="EKC51160.1"/>
    <property type="molecule type" value="Genomic_DNA"/>
</dbReference>
<feature type="non-terminal residue" evidence="1">
    <location>
        <position position="215"/>
    </location>
</feature>
<proteinExistence type="predicted"/>
<gene>
    <name evidence="1" type="ORF">LEA_17542</name>
</gene>
<name>K1SBS4_9ZZZZ</name>
<dbReference type="AlphaFoldDB" id="K1SBS4"/>
<accession>K1SBS4</accession>
<comment type="caution">
    <text evidence="1">The sequence shown here is derived from an EMBL/GenBank/DDBJ whole genome shotgun (WGS) entry which is preliminary data.</text>
</comment>
<organism evidence="1">
    <name type="scientific">human gut metagenome</name>
    <dbReference type="NCBI Taxonomy" id="408170"/>
    <lineage>
        <taxon>unclassified sequences</taxon>
        <taxon>metagenomes</taxon>
        <taxon>organismal metagenomes</taxon>
    </lineage>
</organism>
<feature type="non-terminal residue" evidence="1">
    <location>
        <position position="1"/>
    </location>
</feature>
<reference evidence="1" key="1">
    <citation type="journal article" date="2013" name="Environ. Microbiol.">
        <title>Microbiota from the distal guts of lean and obese adolescents exhibit partial functional redundancy besides clear differences in community structure.</title>
        <authorList>
            <person name="Ferrer M."/>
            <person name="Ruiz A."/>
            <person name="Lanza F."/>
            <person name="Haange S.B."/>
            <person name="Oberbach A."/>
            <person name="Till H."/>
            <person name="Bargiela R."/>
            <person name="Campoy C."/>
            <person name="Segura M.T."/>
            <person name="Richter M."/>
            <person name="von Bergen M."/>
            <person name="Seifert J."/>
            <person name="Suarez A."/>
        </authorList>
    </citation>
    <scope>NUCLEOTIDE SEQUENCE</scope>
</reference>
<evidence type="ECO:0000313" key="1">
    <source>
        <dbReference type="EMBL" id="EKC51160.1"/>
    </source>
</evidence>
<sequence>DINNTEYPPNMQTRDIVTENAKRYKVLEKEMYERKNPFFITNQFTNIIKPKQMEELYINFSQIPDGENIVPVIMNGNGFKAGYHDMDVLYAGAIAARVPDIMNEEYMGSTGYFNRNLMILTYGTISKTVYDCGSKNPIPITVDETVLEMMNGRYYYTHKDSGVLRVLHKTDTHLIGQELWFRSPCTCNLNEDCCHVCYGSIALRVGDLEGGFIYT</sequence>
<protein>
    <submittedName>
        <fullName evidence="1">Uncharacterized protein</fullName>
    </submittedName>
</protein>